<dbReference type="SMART" id="SM00112">
    <property type="entry name" value="CA"/>
    <property type="match status" value="6"/>
</dbReference>
<comment type="subcellular location">
    <subcellularLocation>
        <location evidence="1">Cell membrane</location>
        <topology evidence="1">Single-pass type I membrane protein</topology>
    </subcellularLocation>
</comment>
<dbReference type="SUPFAM" id="SSF49313">
    <property type="entry name" value="Cadherin-like"/>
    <property type="match status" value="5"/>
</dbReference>
<evidence type="ECO:0000256" key="7">
    <source>
        <dbReference type="ARBA" id="ARBA00022889"/>
    </source>
</evidence>
<evidence type="ECO:0000256" key="1">
    <source>
        <dbReference type="ARBA" id="ARBA00004251"/>
    </source>
</evidence>
<comment type="caution">
    <text evidence="15">The sequence shown here is derived from an EMBL/GenBank/DDBJ whole genome shotgun (WGS) entry which is preliminary data.</text>
</comment>
<keyword evidence="2" id="KW-1003">Cell membrane</keyword>
<dbReference type="InterPro" id="IPR015919">
    <property type="entry name" value="Cadherin-like_sf"/>
</dbReference>
<feature type="domain" description="Cadherin" evidence="14">
    <location>
        <begin position="133"/>
        <end position="241"/>
    </location>
</feature>
<keyword evidence="10" id="KW-0325">Glycoprotein</keyword>
<dbReference type="InterPro" id="IPR050174">
    <property type="entry name" value="Protocadherin/Cadherin-CA"/>
</dbReference>
<dbReference type="PANTHER" id="PTHR24028:SF42">
    <property type="entry name" value="PROTOCADHERIN-12"/>
    <property type="match status" value="1"/>
</dbReference>
<keyword evidence="5" id="KW-0677">Repeat</keyword>
<dbReference type="EMBL" id="JAGXEW010000019">
    <property type="protein sequence ID" value="KAK1161110.1"/>
    <property type="molecule type" value="Genomic_DNA"/>
</dbReference>
<keyword evidence="7" id="KW-0130">Cell adhesion</keyword>
<feature type="region of interest" description="Disordered" evidence="12">
    <location>
        <begin position="844"/>
        <end position="879"/>
    </location>
</feature>
<evidence type="ECO:0000256" key="13">
    <source>
        <dbReference type="SAM" id="SignalP"/>
    </source>
</evidence>
<feature type="compositionally biased region" description="Basic and acidic residues" evidence="12">
    <location>
        <begin position="1188"/>
        <end position="1208"/>
    </location>
</feature>
<feature type="signal peptide" evidence="13">
    <location>
        <begin position="1"/>
        <end position="20"/>
    </location>
</feature>
<evidence type="ECO:0000256" key="6">
    <source>
        <dbReference type="ARBA" id="ARBA00022837"/>
    </source>
</evidence>
<name>A0AAD8D1Y2_ACIOX</name>
<dbReference type="GO" id="GO:0005509">
    <property type="term" value="F:calcium ion binding"/>
    <property type="evidence" value="ECO:0007669"/>
    <property type="project" value="UniProtKB-UniRule"/>
</dbReference>
<dbReference type="GO" id="GO:0007156">
    <property type="term" value="P:homophilic cell adhesion via plasma membrane adhesion molecules"/>
    <property type="evidence" value="ECO:0007669"/>
    <property type="project" value="InterPro"/>
</dbReference>
<dbReference type="FunFam" id="2.60.40.60:FF:000003">
    <property type="entry name" value="Protocadherin alpha 2"/>
    <property type="match status" value="1"/>
</dbReference>
<dbReference type="Pfam" id="PF00028">
    <property type="entry name" value="Cadherin"/>
    <property type="match status" value="5"/>
</dbReference>
<feature type="region of interest" description="Disordered" evidence="12">
    <location>
        <begin position="1002"/>
        <end position="1045"/>
    </location>
</feature>
<evidence type="ECO:0000256" key="3">
    <source>
        <dbReference type="ARBA" id="ARBA00022692"/>
    </source>
</evidence>
<organism evidence="15 16">
    <name type="scientific">Acipenser oxyrinchus oxyrinchus</name>
    <dbReference type="NCBI Taxonomy" id="40147"/>
    <lineage>
        <taxon>Eukaryota</taxon>
        <taxon>Metazoa</taxon>
        <taxon>Chordata</taxon>
        <taxon>Craniata</taxon>
        <taxon>Vertebrata</taxon>
        <taxon>Euteleostomi</taxon>
        <taxon>Actinopterygii</taxon>
        <taxon>Chondrostei</taxon>
        <taxon>Acipenseriformes</taxon>
        <taxon>Acipenseridae</taxon>
        <taxon>Acipenser</taxon>
    </lineage>
</organism>
<gene>
    <name evidence="15" type="primary">PCDH12</name>
    <name evidence="15" type="ORF">AOXY_G20011</name>
</gene>
<evidence type="ECO:0000259" key="14">
    <source>
        <dbReference type="PROSITE" id="PS50268"/>
    </source>
</evidence>
<dbReference type="PANTHER" id="PTHR24028">
    <property type="entry name" value="CADHERIN-87A"/>
    <property type="match status" value="1"/>
</dbReference>
<feature type="domain" description="Cadherin" evidence="14">
    <location>
        <begin position="629"/>
        <end position="721"/>
    </location>
</feature>
<evidence type="ECO:0000256" key="8">
    <source>
        <dbReference type="ARBA" id="ARBA00022989"/>
    </source>
</evidence>
<dbReference type="FunFam" id="2.60.40.60:FF:000020">
    <property type="entry name" value="Dachsous cadherin-related 1b"/>
    <property type="match status" value="1"/>
</dbReference>
<dbReference type="FunFam" id="2.60.40.60:FF:000007">
    <property type="entry name" value="Protocadherin alpha 2"/>
    <property type="match status" value="1"/>
</dbReference>
<evidence type="ECO:0000256" key="11">
    <source>
        <dbReference type="PROSITE-ProRule" id="PRU00043"/>
    </source>
</evidence>
<dbReference type="FunFam" id="2.60.40.60:FF:000002">
    <property type="entry name" value="Protocadherin alpha 2"/>
    <property type="match status" value="1"/>
</dbReference>
<keyword evidence="8" id="KW-1133">Transmembrane helix</keyword>
<evidence type="ECO:0000256" key="5">
    <source>
        <dbReference type="ARBA" id="ARBA00022737"/>
    </source>
</evidence>
<protein>
    <submittedName>
        <fullName evidence="15">Protocadherin-12-like isoform X1</fullName>
    </submittedName>
</protein>
<feature type="region of interest" description="Disordered" evidence="12">
    <location>
        <begin position="915"/>
        <end position="957"/>
    </location>
</feature>
<evidence type="ECO:0000256" key="10">
    <source>
        <dbReference type="ARBA" id="ARBA00023180"/>
    </source>
</evidence>
<feature type="region of interest" description="Disordered" evidence="12">
    <location>
        <begin position="1176"/>
        <end position="1208"/>
    </location>
</feature>
<dbReference type="CDD" id="cd11304">
    <property type="entry name" value="Cadherin_repeat"/>
    <property type="match status" value="6"/>
</dbReference>
<dbReference type="InterPro" id="IPR013164">
    <property type="entry name" value="Cadherin_N"/>
</dbReference>
<keyword evidence="4 13" id="KW-0732">Signal</keyword>
<keyword evidence="9" id="KW-0472">Membrane</keyword>
<feature type="chain" id="PRO_5042163144" evidence="13">
    <location>
        <begin position="21"/>
        <end position="1208"/>
    </location>
</feature>
<dbReference type="Pfam" id="PF08266">
    <property type="entry name" value="Cadherin_2"/>
    <property type="match status" value="1"/>
</dbReference>
<evidence type="ECO:0000256" key="2">
    <source>
        <dbReference type="ARBA" id="ARBA00022475"/>
    </source>
</evidence>
<feature type="domain" description="Cadherin" evidence="14">
    <location>
        <begin position="355"/>
        <end position="460"/>
    </location>
</feature>
<feature type="compositionally biased region" description="Basic and acidic residues" evidence="12">
    <location>
        <begin position="942"/>
        <end position="957"/>
    </location>
</feature>
<evidence type="ECO:0000256" key="9">
    <source>
        <dbReference type="ARBA" id="ARBA00023136"/>
    </source>
</evidence>
<keyword evidence="16" id="KW-1185">Reference proteome</keyword>
<feature type="region of interest" description="Disordered" evidence="12">
    <location>
        <begin position="796"/>
        <end position="817"/>
    </location>
</feature>
<dbReference type="PROSITE" id="PS00232">
    <property type="entry name" value="CADHERIN_1"/>
    <property type="match status" value="2"/>
</dbReference>
<feature type="domain" description="Cadherin" evidence="14">
    <location>
        <begin position="461"/>
        <end position="569"/>
    </location>
</feature>
<feature type="domain" description="Cadherin" evidence="14">
    <location>
        <begin position="24"/>
        <end position="132"/>
    </location>
</feature>
<keyword evidence="3" id="KW-0812">Transmembrane</keyword>
<dbReference type="Proteomes" id="UP001230051">
    <property type="component" value="Unassembled WGS sequence"/>
</dbReference>
<proteinExistence type="predicted"/>
<keyword evidence="6 11" id="KW-0106">Calcium</keyword>
<accession>A0AAD8D1Y2</accession>
<sequence>MVKAAQLPILLLCFLHTVCCLDSVPPTIQYKVLEEVPTGTLIGKIADDLRLEGENEALEDFRIVEPVRALPFRVGLQDGTLSIADRLDRDALCWDTNPCLIPFNILYRKGGTIELLQLQVEVLDINDHSPTFPNLEQEIEISESASLHTTIPLDRALDPDAGTNALQTYSLSPNQHFEFDVITRSEGTKHGQLVVIKALDREVQSSCEMFLTACDKGNPPKCGTMLVRVNVLDSNDNSPVFERSLFSVELKEDTMPGTTIINLQATDPDQGANGEIEYSFSKHVPLEVLSIFNINPKTGTVSLTGVLDYEERHTYELDIQARDLGPNPIPAHCKLHIKVLDVNDNAPKIHVMWAPPDSDVAMVSEGAATETFLALVMVSDADSGFNGNIQCQVHHGMGHFRLKRTHGDNYMVVTNDTLDRERQEKYNLTLVAKDQGIPSFSLTKHLTVHVMDENDNAPVFSKSLYEVSFQENNPHGLYILTVKAHDVDLGLSGNVTYSIKDSTKPGKPAASFIIHPTDGMIYAQQSLDFEQTKVLTLIVEATDNGQPPLSSSASVLINIQDVNDNHPLIVDPVLKNHRAALSIPVNTEKREIVSEVEEAASEHRDTLTNYHLELFPKSNDSAAKLKPDGYLVTTVKARDVDAGLNGELRYEIASRDSLFAIDEVTGQIYVNTSNVTELIGKVLVVEVTVRDLGSPPLSTRASLELTFLSLFDHLKNSSPGQHGLLSFPLTIALCLGAFCLMVALAATLVTTFCRNEKRENRAYNCRQAESTYTRHPRRPQKQIQKADIHLVPVLRGRQGEPAGGEPDRPPSAGSTTTLDALEAFPPCQFNLSPSLSRTLRNQTFPENNSTLPLSPPRTLRKPHNIEESGTLPRTPATPYRTLKKPKNMEFHQIEGPIAQLQASLPYTGTLKLPGKAAVQHSAQEEPDSAPASPPFRTLRRQRNTDSKSRPEKDDHQQILRNLVRISMAALAEYNPIELTTASPEVQQVSQLLSLLHRGQFQPKPNFRGNKYSARAGRSGVQDADWQSTKDSGHGESEAGDMDWETGRDSPMDPLLVEELDNLLTQTDDVFMDLPDPAWMARLSLPLTTDYRENVFVPEGPPSPETPALPPAADGAASFSTFGKAPGESSQFSGHLLSEVSTLFEMLLTQKADSHPRTSAEVLYRLSAAYRRSLGLEGAATGGGNFPRDSPKTQDKADPSRDMEIHQLV</sequence>
<reference evidence="15" key="1">
    <citation type="submission" date="2022-02" db="EMBL/GenBank/DDBJ databases">
        <title>Atlantic sturgeon de novo genome assembly.</title>
        <authorList>
            <person name="Stock M."/>
            <person name="Klopp C."/>
            <person name="Guiguen Y."/>
            <person name="Cabau C."/>
            <person name="Parinello H."/>
            <person name="Santidrian Yebra-Pimentel E."/>
            <person name="Kuhl H."/>
            <person name="Dirks R.P."/>
            <person name="Guessner J."/>
            <person name="Wuertz S."/>
            <person name="Du K."/>
            <person name="Schartl M."/>
        </authorList>
    </citation>
    <scope>NUCLEOTIDE SEQUENCE</scope>
    <source>
        <strain evidence="15">STURGEONOMICS-FGT-2020</strain>
        <tissue evidence="15">Whole blood</tissue>
    </source>
</reference>
<evidence type="ECO:0000256" key="12">
    <source>
        <dbReference type="SAM" id="MobiDB-lite"/>
    </source>
</evidence>
<feature type="domain" description="Cadherin" evidence="14">
    <location>
        <begin position="242"/>
        <end position="349"/>
    </location>
</feature>
<dbReference type="Gene3D" id="2.60.40.60">
    <property type="entry name" value="Cadherins"/>
    <property type="match status" value="6"/>
</dbReference>
<dbReference type="InterPro" id="IPR002126">
    <property type="entry name" value="Cadherin-like_dom"/>
</dbReference>
<dbReference type="PROSITE" id="PS50268">
    <property type="entry name" value="CADHERIN_2"/>
    <property type="match status" value="6"/>
</dbReference>
<evidence type="ECO:0000256" key="4">
    <source>
        <dbReference type="ARBA" id="ARBA00022729"/>
    </source>
</evidence>
<dbReference type="InterPro" id="IPR020894">
    <property type="entry name" value="Cadherin_CS"/>
</dbReference>
<dbReference type="GO" id="GO:0005886">
    <property type="term" value="C:plasma membrane"/>
    <property type="evidence" value="ECO:0007669"/>
    <property type="project" value="UniProtKB-SubCell"/>
</dbReference>
<dbReference type="AlphaFoldDB" id="A0AAD8D1Y2"/>
<evidence type="ECO:0000313" key="15">
    <source>
        <dbReference type="EMBL" id="KAK1161110.1"/>
    </source>
</evidence>
<evidence type="ECO:0000313" key="16">
    <source>
        <dbReference type="Proteomes" id="UP001230051"/>
    </source>
</evidence>
<dbReference type="PRINTS" id="PR00205">
    <property type="entry name" value="CADHERIN"/>
</dbReference>